<proteinExistence type="predicted"/>
<evidence type="ECO:0000313" key="2">
    <source>
        <dbReference type="EMBL" id="GAA1995251.1"/>
    </source>
</evidence>
<evidence type="ECO:0000259" key="1">
    <source>
        <dbReference type="Pfam" id="PF19054"/>
    </source>
</evidence>
<comment type="caution">
    <text evidence="2">The sequence shown here is derived from an EMBL/GenBank/DDBJ whole genome shotgun (WGS) entry which is preliminary data.</text>
</comment>
<dbReference type="Pfam" id="PF19054">
    <property type="entry name" value="DUF5753"/>
    <property type="match status" value="1"/>
</dbReference>
<dbReference type="InterPro" id="IPR043917">
    <property type="entry name" value="DUF5753"/>
</dbReference>
<gene>
    <name evidence="2" type="ORF">GCM10009838_69920</name>
</gene>
<dbReference type="Proteomes" id="UP001499854">
    <property type="component" value="Unassembled WGS sequence"/>
</dbReference>
<dbReference type="RefSeq" id="WP_344661450.1">
    <property type="nucleotide sequence ID" value="NZ_BAAAQM010000054.1"/>
</dbReference>
<protein>
    <submittedName>
        <fullName evidence="2">Helix-turn-helix transcriptional regulator</fullName>
    </submittedName>
</protein>
<sequence length="281" mass="30941">MPASPSSSAQSAREALAVRLRDLMLDARITARELALRCGWAESKTSRILNARRPASEADIRAWCSACGVEDQAEDLIAANRAVDSMYVQWKRLHRSGLRRIHETTVPLYARTRNFRVYCSNVVPGLLQTREYATALLSAITSFQGTPDDVAEAVDARLARSRVIREGDHRFSLLVEESVLRHRIGSAETMAGQLGSLLEVMALPRVSLGVIPFSASRRMWTLETFMLFDEAEVQVELLTAEVKVTAPSEIAVYARAFGELADMAVVGRPARALITAAIDAL</sequence>
<dbReference type="Gene3D" id="1.10.260.40">
    <property type="entry name" value="lambda repressor-like DNA-binding domains"/>
    <property type="match status" value="1"/>
</dbReference>
<dbReference type="CDD" id="cd00093">
    <property type="entry name" value="HTH_XRE"/>
    <property type="match status" value="1"/>
</dbReference>
<organism evidence="2 3">
    <name type="scientific">Catenulispora subtropica</name>
    <dbReference type="NCBI Taxonomy" id="450798"/>
    <lineage>
        <taxon>Bacteria</taxon>
        <taxon>Bacillati</taxon>
        <taxon>Actinomycetota</taxon>
        <taxon>Actinomycetes</taxon>
        <taxon>Catenulisporales</taxon>
        <taxon>Catenulisporaceae</taxon>
        <taxon>Catenulispora</taxon>
    </lineage>
</organism>
<accession>A0ABN2SZ96</accession>
<name>A0ABN2SZ96_9ACTN</name>
<dbReference type="SUPFAM" id="SSF47413">
    <property type="entry name" value="lambda repressor-like DNA-binding domains"/>
    <property type="match status" value="1"/>
</dbReference>
<dbReference type="InterPro" id="IPR001387">
    <property type="entry name" value="Cro/C1-type_HTH"/>
</dbReference>
<keyword evidence="3" id="KW-1185">Reference proteome</keyword>
<dbReference type="InterPro" id="IPR010982">
    <property type="entry name" value="Lambda_DNA-bd_dom_sf"/>
</dbReference>
<dbReference type="Pfam" id="PF13560">
    <property type="entry name" value="HTH_31"/>
    <property type="match status" value="1"/>
</dbReference>
<feature type="domain" description="DUF5753" evidence="1">
    <location>
        <begin position="111"/>
        <end position="275"/>
    </location>
</feature>
<reference evidence="2 3" key="1">
    <citation type="journal article" date="2019" name="Int. J. Syst. Evol. Microbiol.">
        <title>The Global Catalogue of Microorganisms (GCM) 10K type strain sequencing project: providing services to taxonomists for standard genome sequencing and annotation.</title>
        <authorList>
            <consortium name="The Broad Institute Genomics Platform"/>
            <consortium name="The Broad Institute Genome Sequencing Center for Infectious Disease"/>
            <person name="Wu L."/>
            <person name="Ma J."/>
        </authorList>
    </citation>
    <scope>NUCLEOTIDE SEQUENCE [LARGE SCALE GENOMIC DNA]</scope>
    <source>
        <strain evidence="2 3">JCM 16013</strain>
    </source>
</reference>
<evidence type="ECO:0000313" key="3">
    <source>
        <dbReference type="Proteomes" id="UP001499854"/>
    </source>
</evidence>
<dbReference type="EMBL" id="BAAAQM010000054">
    <property type="protein sequence ID" value="GAA1995251.1"/>
    <property type="molecule type" value="Genomic_DNA"/>
</dbReference>